<name>A0A916JBD4_9BACT</name>
<dbReference type="EMBL" id="CAJRAF010000002">
    <property type="protein sequence ID" value="CAG5001724.1"/>
    <property type="molecule type" value="Genomic_DNA"/>
</dbReference>
<reference evidence="1" key="1">
    <citation type="submission" date="2021-04" db="EMBL/GenBank/DDBJ databases">
        <authorList>
            <person name="Rodrigo-Torres L."/>
            <person name="Arahal R. D."/>
            <person name="Lucena T."/>
        </authorList>
    </citation>
    <scope>NUCLEOTIDE SEQUENCE</scope>
    <source>
        <strain evidence="1">CECT 9275</strain>
    </source>
</reference>
<evidence type="ECO:0000313" key="2">
    <source>
        <dbReference type="Proteomes" id="UP000680038"/>
    </source>
</evidence>
<evidence type="ECO:0000313" key="1">
    <source>
        <dbReference type="EMBL" id="CAG5001724.1"/>
    </source>
</evidence>
<dbReference type="Proteomes" id="UP000680038">
    <property type="component" value="Unassembled WGS sequence"/>
</dbReference>
<comment type="caution">
    <text evidence="1">The sequence shown here is derived from an EMBL/GenBank/DDBJ whole genome shotgun (WGS) entry which is preliminary data.</text>
</comment>
<dbReference type="AlphaFoldDB" id="A0A916JBD4"/>
<dbReference type="RefSeq" id="WP_215239312.1">
    <property type="nucleotide sequence ID" value="NZ_CAJRAF010000002.1"/>
</dbReference>
<organism evidence="1 2">
    <name type="scientific">Dyadobacter helix</name>
    <dbReference type="NCBI Taxonomy" id="2822344"/>
    <lineage>
        <taxon>Bacteria</taxon>
        <taxon>Pseudomonadati</taxon>
        <taxon>Bacteroidota</taxon>
        <taxon>Cytophagia</taxon>
        <taxon>Cytophagales</taxon>
        <taxon>Spirosomataceae</taxon>
        <taxon>Dyadobacter</taxon>
    </lineage>
</organism>
<keyword evidence="2" id="KW-1185">Reference proteome</keyword>
<sequence>MKTEQELIDLIISYEAACELRGVTPLTIEDFAKHPEEDRDSDFASHQLNVICSAFWNGEKIDYTNFRQKKYEIIWVWNENTAGGSGFSFGGVLCLASASFVGARHSYPSDRIARIGATRFVDIYNRFLSPYKPK</sequence>
<proteinExistence type="predicted"/>
<accession>A0A916JBD4</accession>
<gene>
    <name evidence="1" type="ORF">DYBT9275_02729</name>
</gene>
<protein>
    <submittedName>
        <fullName evidence="1">Uncharacterized protein</fullName>
    </submittedName>
</protein>